<dbReference type="Pfam" id="PF02617">
    <property type="entry name" value="ClpS"/>
    <property type="match status" value="1"/>
</dbReference>
<comment type="caution">
    <text evidence="4">The sequence shown here is derived from an EMBL/GenBank/DDBJ whole genome shotgun (WGS) entry which is preliminary data.</text>
</comment>
<dbReference type="InterPro" id="IPR014719">
    <property type="entry name" value="Ribosomal_bL12_C/ClpS-like"/>
</dbReference>
<dbReference type="Gene3D" id="3.30.1390.10">
    <property type="match status" value="1"/>
</dbReference>
<dbReference type="InterPro" id="IPR003769">
    <property type="entry name" value="ClpS_core"/>
</dbReference>
<dbReference type="GO" id="GO:0006508">
    <property type="term" value="P:proteolysis"/>
    <property type="evidence" value="ECO:0007669"/>
    <property type="project" value="UniProtKB-UniRule"/>
</dbReference>
<reference evidence="5" key="1">
    <citation type="submission" date="2018-05" db="EMBL/GenBank/DDBJ databases">
        <authorList>
            <person name="Li Y."/>
        </authorList>
    </citation>
    <scope>NUCLEOTIDE SEQUENCE [LARGE SCALE GENOMIC DNA]</scope>
    <source>
        <strain evidence="5">sk1b4</strain>
    </source>
</reference>
<dbReference type="Proteomes" id="UP000245283">
    <property type="component" value="Unassembled WGS sequence"/>
</dbReference>
<comment type="similarity">
    <text evidence="1">Belongs to the ClpS family.</text>
</comment>
<evidence type="ECO:0000313" key="5">
    <source>
        <dbReference type="Proteomes" id="UP000245283"/>
    </source>
</evidence>
<comment type="subunit">
    <text evidence="1">Binds to the N-terminal domain of the chaperone ClpA.</text>
</comment>
<dbReference type="GO" id="GO:0030163">
    <property type="term" value="P:protein catabolic process"/>
    <property type="evidence" value="ECO:0007669"/>
    <property type="project" value="InterPro"/>
</dbReference>
<accession>A0A2V1KB45</accession>
<evidence type="ECO:0000256" key="1">
    <source>
        <dbReference type="HAMAP-Rule" id="MF_00302"/>
    </source>
</evidence>
<proteinExistence type="inferred from homology"/>
<feature type="domain" description="Adaptor protein ClpS core" evidence="3">
    <location>
        <begin position="20"/>
        <end position="91"/>
    </location>
</feature>
<dbReference type="NCBIfam" id="NF000668">
    <property type="entry name" value="PRK00033.1-1"/>
    <property type="match status" value="1"/>
</dbReference>
<dbReference type="SUPFAM" id="SSF54736">
    <property type="entry name" value="ClpS-like"/>
    <property type="match status" value="1"/>
</dbReference>
<keyword evidence="5" id="KW-1185">Reference proteome</keyword>
<dbReference type="InterPro" id="IPR022935">
    <property type="entry name" value="ClpS"/>
</dbReference>
<feature type="region of interest" description="Disordered" evidence="2">
    <location>
        <begin position="1"/>
        <end position="21"/>
    </location>
</feature>
<dbReference type="EMBL" id="QETB01000001">
    <property type="protein sequence ID" value="PWF27655.1"/>
    <property type="molecule type" value="Genomic_DNA"/>
</dbReference>
<protein>
    <recommendedName>
        <fullName evidence="1">ATP-dependent Clp protease adapter protein ClpS</fullName>
    </recommendedName>
</protein>
<dbReference type="PANTHER" id="PTHR33473">
    <property type="entry name" value="ATP-DEPENDENT CLP PROTEASE ADAPTER PROTEIN CLPS1, CHLOROPLASTIC"/>
    <property type="match status" value="1"/>
</dbReference>
<dbReference type="PANTHER" id="PTHR33473:SF19">
    <property type="entry name" value="ATP-DEPENDENT CLP PROTEASE ADAPTER PROTEIN CLPS"/>
    <property type="match status" value="1"/>
</dbReference>
<gene>
    <name evidence="1" type="primary">clpS</name>
    <name evidence="4" type="ORF">DD236_04575</name>
</gene>
<evidence type="ECO:0000313" key="4">
    <source>
        <dbReference type="EMBL" id="PWF27655.1"/>
    </source>
</evidence>
<evidence type="ECO:0000259" key="3">
    <source>
        <dbReference type="Pfam" id="PF02617"/>
    </source>
</evidence>
<evidence type="ECO:0000256" key="2">
    <source>
        <dbReference type="SAM" id="MobiDB-lite"/>
    </source>
</evidence>
<dbReference type="AlphaFoldDB" id="A0A2V1KB45"/>
<organism evidence="4 5">
    <name type="scientific">Ancrocorticia populi</name>
    <dbReference type="NCBI Taxonomy" id="2175228"/>
    <lineage>
        <taxon>Bacteria</taxon>
        <taxon>Bacillati</taxon>
        <taxon>Actinomycetota</taxon>
        <taxon>Actinomycetes</taxon>
        <taxon>Actinomycetales</taxon>
        <taxon>Actinomycetaceae</taxon>
        <taxon>Ancrocorticia</taxon>
    </lineage>
</organism>
<comment type="function">
    <text evidence="1">Involved in the modulation of the specificity of the ClpAP-mediated ATP-dependent protein degradation.</text>
</comment>
<sequence length="97" mass="10958">MNSQPSGAPAPIPAPSEEASHDWRTVVHNDPVNLMSYVEWVFMSYFGMPKDRANTLMLQVHEQGRAIVSRGEREQMETDAQAMHRFGLQATIEEDAE</sequence>
<dbReference type="GO" id="GO:0008233">
    <property type="term" value="F:peptidase activity"/>
    <property type="evidence" value="ECO:0007669"/>
    <property type="project" value="UniProtKB-KW"/>
</dbReference>
<keyword evidence="4" id="KW-0645">Protease</keyword>
<dbReference type="OrthoDB" id="162238at2"/>
<dbReference type="RefSeq" id="WP_109093151.1">
    <property type="nucleotide sequence ID" value="NZ_CAMELQ010000069.1"/>
</dbReference>
<keyword evidence="4" id="KW-0378">Hydrolase</keyword>
<name>A0A2V1KB45_9ACTO</name>
<dbReference type="HAMAP" id="MF_00302">
    <property type="entry name" value="ClpS"/>
    <property type="match status" value="1"/>
</dbReference>